<sequence length="267" mass="30388">MKKCIFLTLAFLSFLSCSRNEDDFKTPQNECGIVTAKTYNYQFDDVTISTSSFDVNFSKFTFEYDSQKRINKVIGSLVAGSSGDLGAFYLSNIASDEITYSGNTVSVKVSVNMTTRPYDKEFVIDNGKIISRKVTSKYPFLNSDPVIYTYGYSGNQILEKTNDRLIKTLTVENGNLTKVIKWRYDLNGNVNGKIEVVYSDYDTQENLLKGKFFINGAFYMAFSKNIYHKTDSKSYDLENGVYVFNGNFYNATFVPTQTSNYFEKNCN</sequence>
<reference evidence="2 3" key="1">
    <citation type="journal article" date="2006" name="Int. J. Syst. Evol. Microbiol.">
        <title>Chryseobacterium hispanicum sp. nov., isolated from the drinking water distribution system of Sevilla, Spain.</title>
        <authorList>
            <person name="Gallego V."/>
            <person name="Garcia M.T."/>
            <person name="Ventosa A."/>
        </authorList>
    </citation>
    <scope>NUCLEOTIDE SEQUENCE [LARGE SCALE GENOMIC DNA]</scope>
    <source>
        <strain evidence="2 3">KCTC 22104</strain>
    </source>
</reference>
<dbReference type="OrthoDB" id="703951at2"/>
<gene>
    <name evidence="2" type="ORF">DRF58_09750</name>
</gene>
<organism evidence="2 3">
    <name type="scientific">Epilithonimonas hispanica</name>
    <dbReference type="NCBI Taxonomy" id="358687"/>
    <lineage>
        <taxon>Bacteria</taxon>
        <taxon>Pseudomonadati</taxon>
        <taxon>Bacteroidota</taxon>
        <taxon>Flavobacteriia</taxon>
        <taxon>Flavobacteriales</taxon>
        <taxon>Weeksellaceae</taxon>
        <taxon>Chryseobacterium group</taxon>
        <taxon>Epilithonimonas</taxon>
    </lineage>
</organism>
<comment type="caution">
    <text evidence="2">The sequence shown here is derived from an EMBL/GenBank/DDBJ whole genome shotgun (WGS) entry which is preliminary data.</text>
</comment>
<accession>A0A3D9CXD6</accession>
<dbReference type="EMBL" id="QNUG01000017">
    <property type="protein sequence ID" value="REC70433.1"/>
    <property type="molecule type" value="Genomic_DNA"/>
</dbReference>
<dbReference type="RefSeq" id="WP_116035028.1">
    <property type="nucleotide sequence ID" value="NZ_JBHLVV010000066.1"/>
</dbReference>
<dbReference type="PROSITE" id="PS51257">
    <property type="entry name" value="PROKAR_LIPOPROTEIN"/>
    <property type="match status" value="1"/>
</dbReference>
<proteinExistence type="predicted"/>
<protein>
    <recommendedName>
        <fullName evidence="4">YD repeat-containing protein</fullName>
    </recommendedName>
</protein>
<dbReference type="Proteomes" id="UP000256326">
    <property type="component" value="Unassembled WGS sequence"/>
</dbReference>
<feature type="chain" id="PRO_5017716818" description="YD repeat-containing protein" evidence="1">
    <location>
        <begin position="22"/>
        <end position="267"/>
    </location>
</feature>
<name>A0A3D9CXD6_9FLAO</name>
<keyword evidence="1" id="KW-0732">Signal</keyword>
<evidence type="ECO:0000313" key="2">
    <source>
        <dbReference type="EMBL" id="REC70433.1"/>
    </source>
</evidence>
<keyword evidence="3" id="KW-1185">Reference proteome</keyword>
<evidence type="ECO:0000313" key="3">
    <source>
        <dbReference type="Proteomes" id="UP000256326"/>
    </source>
</evidence>
<feature type="signal peptide" evidence="1">
    <location>
        <begin position="1"/>
        <end position="21"/>
    </location>
</feature>
<evidence type="ECO:0008006" key="4">
    <source>
        <dbReference type="Google" id="ProtNLM"/>
    </source>
</evidence>
<dbReference type="AlphaFoldDB" id="A0A3D9CXD6"/>
<evidence type="ECO:0000256" key="1">
    <source>
        <dbReference type="SAM" id="SignalP"/>
    </source>
</evidence>